<keyword evidence="2" id="KW-1185">Reference proteome</keyword>
<proteinExistence type="predicted"/>
<comment type="caution">
    <text evidence="1">The sequence shown here is derived from an EMBL/GenBank/DDBJ whole genome shotgun (WGS) entry which is preliminary data.</text>
</comment>
<evidence type="ECO:0000313" key="1">
    <source>
        <dbReference type="EMBL" id="KAI9247189.1"/>
    </source>
</evidence>
<sequence>MDNDFIEVDIEYRAWFFIAKRFLSTKIRASSAFSEVDLADEGETGTEELYKSGLKTPKMLKVIFVSLTNRFPHSIHGSKTASFILSALFPPTPNSHHTSASSSSSSTDNEHTVLSLSNQRIIITVTISSLTSTFVHR</sequence>
<dbReference type="AlphaFoldDB" id="A0AAD5P9X8"/>
<dbReference type="Proteomes" id="UP001209540">
    <property type="component" value="Unassembled WGS sequence"/>
</dbReference>
<evidence type="ECO:0000313" key="2">
    <source>
        <dbReference type="Proteomes" id="UP001209540"/>
    </source>
</evidence>
<organism evidence="1 2">
    <name type="scientific">Phascolomyces articulosus</name>
    <dbReference type="NCBI Taxonomy" id="60185"/>
    <lineage>
        <taxon>Eukaryota</taxon>
        <taxon>Fungi</taxon>
        <taxon>Fungi incertae sedis</taxon>
        <taxon>Mucoromycota</taxon>
        <taxon>Mucoromycotina</taxon>
        <taxon>Mucoromycetes</taxon>
        <taxon>Mucorales</taxon>
        <taxon>Lichtheimiaceae</taxon>
        <taxon>Phascolomyces</taxon>
    </lineage>
</organism>
<reference evidence="1" key="2">
    <citation type="submission" date="2023-02" db="EMBL/GenBank/DDBJ databases">
        <authorList>
            <consortium name="DOE Joint Genome Institute"/>
            <person name="Mondo S.J."/>
            <person name="Chang Y."/>
            <person name="Wang Y."/>
            <person name="Ahrendt S."/>
            <person name="Andreopoulos W."/>
            <person name="Barry K."/>
            <person name="Beard J."/>
            <person name="Benny G.L."/>
            <person name="Blankenship S."/>
            <person name="Bonito G."/>
            <person name="Cuomo C."/>
            <person name="Desiro A."/>
            <person name="Gervers K.A."/>
            <person name="Hundley H."/>
            <person name="Kuo A."/>
            <person name="LaButti K."/>
            <person name="Lang B.F."/>
            <person name="Lipzen A."/>
            <person name="O'Donnell K."/>
            <person name="Pangilinan J."/>
            <person name="Reynolds N."/>
            <person name="Sandor L."/>
            <person name="Smith M.W."/>
            <person name="Tsang A."/>
            <person name="Grigoriev I.V."/>
            <person name="Stajich J.E."/>
            <person name="Spatafora J.W."/>
        </authorList>
    </citation>
    <scope>NUCLEOTIDE SEQUENCE</scope>
    <source>
        <strain evidence="1">RSA 2281</strain>
    </source>
</reference>
<reference evidence="1" key="1">
    <citation type="journal article" date="2022" name="IScience">
        <title>Evolution of zygomycete secretomes and the origins of terrestrial fungal ecologies.</title>
        <authorList>
            <person name="Chang Y."/>
            <person name="Wang Y."/>
            <person name="Mondo S."/>
            <person name="Ahrendt S."/>
            <person name="Andreopoulos W."/>
            <person name="Barry K."/>
            <person name="Beard J."/>
            <person name="Benny G.L."/>
            <person name="Blankenship S."/>
            <person name="Bonito G."/>
            <person name="Cuomo C."/>
            <person name="Desiro A."/>
            <person name="Gervers K.A."/>
            <person name="Hundley H."/>
            <person name="Kuo A."/>
            <person name="LaButti K."/>
            <person name="Lang B.F."/>
            <person name="Lipzen A."/>
            <person name="O'Donnell K."/>
            <person name="Pangilinan J."/>
            <person name="Reynolds N."/>
            <person name="Sandor L."/>
            <person name="Smith M.E."/>
            <person name="Tsang A."/>
            <person name="Grigoriev I.V."/>
            <person name="Stajich J.E."/>
            <person name="Spatafora J.W."/>
        </authorList>
    </citation>
    <scope>NUCLEOTIDE SEQUENCE</scope>
    <source>
        <strain evidence="1">RSA 2281</strain>
    </source>
</reference>
<name>A0AAD5P9X8_9FUNG</name>
<dbReference type="EMBL" id="JAIXMP010000043">
    <property type="protein sequence ID" value="KAI9247189.1"/>
    <property type="molecule type" value="Genomic_DNA"/>
</dbReference>
<protein>
    <submittedName>
        <fullName evidence="1">Uncharacterized protein</fullName>
    </submittedName>
</protein>
<gene>
    <name evidence="1" type="ORF">BDA99DRAFT_543035</name>
</gene>
<accession>A0AAD5P9X8</accession>